<keyword evidence="3" id="KW-0677">Repeat</keyword>
<comment type="caution">
    <text evidence="7">The sequence shown here is derived from an EMBL/GenBank/DDBJ whole genome shotgun (WGS) entry which is preliminary data.</text>
</comment>
<evidence type="ECO:0000313" key="7">
    <source>
        <dbReference type="EMBL" id="PSJ46201.1"/>
    </source>
</evidence>
<dbReference type="PANTHER" id="PTHR46630">
    <property type="entry name" value="TETRATRICOPEPTIDE REPEAT PROTEIN 29"/>
    <property type="match status" value="1"/>
</dbReference>
<keyword evidence="2" id="KW-0963">Cytoplasm</keyword>
<dbReference type="InterPro" id="IPR011990">
    <property type="entry name" value="TPR-like_helical_dom_sf"/>
</dbReference>
<sequence>MILSVAVLVSHLAGAPALSPYQPEPTELQRARQLMLSRPNECVALTNYFLQRKEADPAQMISSRQDFDHQEQARLYRTREQTFAAWQIQALCQANEGLLLPADVSINQAIELARRHRQPEVQAASLLLKAKLALAGRQPAQARQLLDNAMPLLPAPAEDDEPDPLRQSWQLLDAATLLGQQRYDEARSGFEQIRLAALKQGDSTLQAWANYQLGEYYLLLQQGELALSHFVETLDLLSQRRQYYLKAMAADKAATLYANQGDGEQAVHYANLATTEFELLGNSPLLIGSLLNLGRVTRAGGDANLALVYFFNALDLVRVQGDTQLMARLYLEIGQSYRHLKTFAEARHYLNLARTGFELNQDIPRQTDTLLQLGQLHQEQQEPGLALLQLEQARKLAEQQDDVPRLIESHRLLARLFEGSGNMTQALHHQKAFHAYYERASQLNRLLTQSLVQESDQQLQQERELAELRRQNELLQQDRQRFALLATSLSLIAPLLLYGLVRNHIRSRRLQQENRELHQSLQLEPRTGLPNWRQLMQRLPQEMAKRQQRSEQWYLNETEAQPFNDKIYYFLLHVPFMADLSERLGLDHARQIQKKLGDYLQGRIHPKARIYDLREGQFIYVISQRQVVDLHQTLSSLERMFAEFPCNFELDRRLAIGIIGHPFLPKAPHALDDMRLGDILYLAMAAAHQLAEQTGELAWVELLAVDCQQAAFFNGDIRHCCIRAILKGLVKVNSSHKKQQIDWRALAPEPAALI</sequence>
<dbReference type="OrthoDB" id="5900357at2"/>
<evidence type="ECO:0000256" key="1">
    <source>
        <dbReference type="ARBA" id="ARBA00004496"/>
    </source>
</evidence>
<dbReference type="SMART" id="SM00028">
    <property type="entry name" value="TPR"/>
    <property type="match status" value="6"/>
</dbReference>
<dbReference type="EMBL" id="PXYG01000002">
    <property type="protein sequence ID" value="PSJ46201.1"/>
    <property type="molecule type" value="Genomic_DNA"/>
</dbReference>
<reference evidence="7 8" key="1">
    <citation type="submission" date="2018-03" db="EMBL/GenBank/DDBJ databases">
        <title>The draft genome of Zobellella sp. 59N8.</title>
        <authorList>
            <person name="Liu L."/>
            <person name="Li L."/>
            <person name="Zhang X."/>
            <person name="Liang L."/>
            <person name="Wang T."/>
        </authorList>
    </citation>
    <scope>NUCLEOTIDE SEQUENCE [LARGE SCALE GENOMIC DNA]</scope>
    <source>
        <strain evidence="7 8">59N8</strain>
    </source>
</reference>
<evidence type="ECO:0000256" key="6">
    <source>
        <dbReference type="SAM" id="Coils"/>
    </source>
</evidence>
<keyword evidence="8" id="KW-1185">Reference proteome</keyword>
<evidence type="ECO:0000256" key="4">
    <source>
        <dbReference type="ARBA" id="ARBA00022803"/>
    </source>
</evidence>
<evidence type="ECO:0000256" key="2">
    <source>
        <dbReference type="ARBA" id="ARBA00022490"/>
    </source>
</evidence>
<dbReference type="Proteomes" id="UP000240243">
    <property type="component" value="Unassembled WGS sequence"/>
</dbReference>
<keyword evidence="4" id="KW-0802">TPR repeat</keyword>
<comment type="similarity">
    <text evidence="5">Belongs to the Rap family.</text>
</comment>
<dbReference type="InterPro" id="IPR043128">
    <property type="entry name" value="Rev_trsase/Diguanyl_cyclase"/>
</dbReference>
<feature type="coiled-coil region" evidence="6">
    <location>
        <begin position="451"/>
        <end position="485"/>
    </location>
</feature>
<dbReference type="PANTHER" id="PTHR46630:SF1">
    <property type="entry name" value="TETRATRICOPEPTIDE REPEAT PROTEIN 29"/>
    <property type="match status" value="1"/>
</dbReference>
<dbReference type="InterPro" id="IPR051476">
    <property type="entry name" value="Bac_ResReg_Asp_Phosphatase"/>
</dbReference>
<evidence type="ECO:0000313" key="8">
    <source>
        <dbReference type="Proteomes" id="UP000240243"/>
    </source>
</evidence>
<dbReference type="SUPFAM" id="SSF48452">
    <property type="entry name" value="TPR-like"/>
    <property type="match status" value="2"/>
</dbReference>
<gene>
    <name evidence="7" type="ORF">C7H85_06030</name>
</gene>
<dbReference type="Gene3D" id="1.25.40.10">
    <property type="entry name" value="Tetratricopeptide repeat domain"/>
    <property type="match status" value="2"/>
</dbReference>
<dbReference type="Gene3D" id="3.30.70.270">
    <property type="match status" value="1"/>
</dbReference>
<organism evidence="7 8">
    <name type="scientific">Zobellella endophytica</name>
    <dbReference type="NCBI Taxonomy" id="2116700"/>
    <lineage>
        <taxon>Bacteria</taxon>
        <taxon>Pseudomonadati</taxon>
        <taxon>Pseudomonadota</taxon>
        <taxon>Gammaproteobacteria</taxon>
        <taxon>Aeromonadales</taxon>
        <taxon>Aeromonadaceae</taxon>
        <taxon>Zobellella</taxon>
    </lineage>
</organism>
<comment type="subcellular location">
    <subcellularLocation>
        <location evidence="1">Cytoplasm</location>
    </subcellularLocation>
</comment>
<accession>A0A2P7R7K6</accession>
<name>A0A2P7R7K6_9GAMM</name>
<dbReference type="GO" id="GO:0005737">
    <property type="term" value="C:cytoplasm"/>
    <property type="evidence" value="ECO:0007669"/>
    <property type="project" value="UniProtKB-SubCell"/>
</dbReference>
<evidence type="ECO:0000256" key="5">
    <source>
        <dbReference type="ARBA" id="ARBA00038253"/>
    </source>
</evidence>
<dbReference type="AlphaFoldDB" id="A0A2P7R7K6"/>
<protein>
    <submittedName>
        <fullName evidence="7">GGDEF domain-containing protein</fullName>
    </submittedName>
</protein>
<keyword evidence="6" id="KW-0175">Coiled coil</keyword>
<proteinExistence type="inferred from homology"/>
<dbReference type="InterPro" id="IPR019734">
    <property type="entry name" value="TPR_rpt"/>
</dbReference>
<evidence type="ECO:0000256" key="3">
    <source>
        <dbReference type="ARBA" id="ARBA00022737"/>
    </source>
</evidence>